<dbReference type="OrthoDB" id="1273065at2"/>
<dbReference type="STRING" id="1434700.SAMN06296427_10894"/>
<dbReference type="RefSeq" id="WP_084017971.1">
    <property type="nucleotide sequence ID" value="NZ_FWXS01000008.1"/>
</dbReference>
<evidence type="ECO:0000313" key="2">
    <source>
        <dbReference type="Proteomes" id="UP000192393"/>
    </source>
</evidence>
<name>A0A1W2C3N3_9FLAO</name>
<protein>
    <submittedName>
        <fullName evidence="1">Uncharacterized protein</fullName>
    </submittedName>
</protein>
<organism evidence="1 2">
    <name type="scientific">Moheibacter sediminis</name>
    <dbReference type="NCBI Taxonomy" id="1434700"/>
    <lineage>
        <taxon>Bacteria</taxon>
        <taxon>Pseudomonadati</taxon>
        <taxon>Bacteroidota</taxon>
        <taxon>Flavobacteriia</taxon>
        <taxon>Flavobacteriales</taxon>
        <taxon>Weeksellaceae</taxon>
        <taxon>Moheibacter</taxon>
    </lineage>
</organism>
<accession>A0A1W2C3N3</accession>
<keyword evidence="2" id="KW-1185">Reference proteome</keyword>
<dbReference type="Proteomes" id="UP000192393">
    <property type="component" value="Unassembled WGS sequence"/>
</dbReference>
<gene>
    <name evidence="1" type="ORF">SAMN06296427_10894</name>
</gene>
<dbReference type="AlphaFoldDB" id="A0A1W2C3N3"/>
<dbReference type="EMBL" id="FWXS01000008">
    <property type="protein sequence ID" value="SMC79512.1"/>
    <property type="molecule type" value="Genomic_DNA"/>
</dbReference>
<reference evidence="1 2" key="1">
    <citation type="submission" date="2017-04" db="EMBL/GenBank/DDBJ databases">
        <authorList>
            <person name="Afonso C.L."/>
            <person name="Miller P.J."/>
            <person name="Scott M.A."/>
            <person name="Spackman E."/>
            <person name="Goraichik I."/>
            <person name="Dimitrov K.M."/>
            <person name="Suarez D.L."/>
            <person name="Swayne D.E."/>
        </authorList>
    </citation>
    <scope>NUCLEOTIDE SEQUENCE [LARGE SCALE GENOMIC DNA]</scope>
    <source>
        <strain evidence="1 2">CGMCC 1.12708</strain>
    </source>
</reference>
<evidence type="ECO:0000313" key="1">
    <source>
        <dbReference type="EMBL" id="SMC79512.1"/>
    </source>
</evidence>
<sequence>MGISIFKSIASLLLIGSFFINLNAQVGINLGNPESMLDIQGNSSVPPLKIQNLTPKSVSQPIMLLVDEDDNIVSSIKRYYPIVYASVTSLTGLNLPYTANNTLYELNNPTTGFTIVNDLTTNIVIDNQRGDNNVINIDLSGVAQFDSNTAIATNVYFDYEIGIFVNNQLKEIRRFSLAGDGYAGSFIPFGLKGVVGDLADGNYEIKVGFLSKSSNAAIPLSIGKASTAFLSNYLKNDIVSLRLHVYGVYF</sequence>
<proteinExistence type="predicted"/>